<feature type="domain" description="Duffy-antigen binding" evidence="5">
    <location>
        <begin position="1162"/>
        <end position="1339"/>
    </location>
</feature>
<dbReference type="InterPro" id="IPR054595">
    <property type="entry name" value="DBL_C"/>
</dbReference>
<feature type="transmembrane region" description="Helical" evidence="3">
    <location>
        <begin position="2579"/>
        <end position="2601"/>
    </location>
</feature>
<feature type="region of interest" description="Disordered" evidence="2">
    <location>
        <begin position="1529"/>
        <end position="1684"/>
    </location>
</feature>
<dbReference type="VEuPathDB" id="PlasmoDB:PfNF135_030030900"/>
<feature type="domain" description="Duffy-binding-like" evidence="4">
    <location>
        <begin position="2299"/>
        <end position="2444"/>
    </location>
</feature>
<feature type="region of interest" description="Disordered" evidence="2">
    <location>
        <begin position="1712"/>
        <end position="1757"/>
    </location>
</feature>
<evidence type="ECO:0000259" key="6">
    <source>
        <dbReference type="Pfam" id="PF18562"/>
    </source>
</evidence>
<keyword evidence="3" id="KW-0812">Transmembrane</keyword>
<feature type="domain" description="Duffy-antigen binding" evidence="5">
    <location>
        <begin position="1"/>
        <end position="119"/>
    </location>
</feature>
<dbReference type="Pfam" id="PF22672">
    <property type="entry name" value="DBL_C"/>
    <property type="match status" value="3"/>
</dbReference>
<feature type="region of interest" description="Disordered" evidence="2">
    <location>
        <begin position="2437"/>
        <end position="2460"/>
    </location>
</feature>
<feature type="compositionally biased region" description="Acidic residues" evidence="2">
    <location>
        <begin position="2496"/>
        <end position="2537"/>
    </location>
</feature>
<feature type="region of interest" description="Disordered" evidence="2">
    <location>
        <begin position="1960"/>
        <end position="1981"/>
    </location>
</feature>
<dbReference type="VEuPathDB" id="PlasmoDB:PfML01_000088000"/>
<dbReference type="SUPFAM" id="SSF140924">
    <property type="entry name" value="Duffy binding domain-like"/>
    <property type="match status" value="6"/>
</dbReference>
<dbReference type="VEuPathDB" id="PlasmoDB:PfGA01_090005500"/>
<dbReference type="VEuPathDB" id="PlasmoDB:PF3D7_1150400"/>
<dbReference type="InterPro" id="IPR042202">
    <property type="entry name" value="Duffy-ag-bd_sf"/>
</dbReference>
<evidence type="ECO:0000256" key="2">
    <source>
        <dbReference type="SAM" id="MobiDB-lite"/>
    </source>
</evidence>
<evidence type="ECO:0000259" key="7">
    <source>
        <dbReference type="Pfam" id="PF21807"/>
    </source>
</evidence>
<dbReference type="GO" id="GO:0046789">
    <property type="term" value="F:host cell surface receptor binding"/>
    <property type="evidence" value="ECO:0007669"/>
    <property type="project" value="InterPro"/>
</dbReference>
<evidence type="ECO:0000256" key="3">
    <source>
        <dbReference type="SAM" id="Phobius"/>
    </source>
</evidence>
<dbReference type="Pfam" id="PF03011">
    <property type="entry name" value="PFEMP"/>
    <property type="match status" value="2"/>
</dbReference>
<dbReference type="VEuPathDB" id="PlasmoDB:PfNF166_000006800"/>
<feature type="coiled-coil region" evidence="1">
    <location>
        <begin position="1380"/>
        <end position="1414"/>
    </location>
</feature>
<dbReference type="VEuPathDB" id="PlasmoDB:PfSN01_000013400"/>
<feature type="domain" description="Cysteine-rich interdomain region 1 gamma" evidence="6">
    <location>
        <begin position="2232"/>
        <end position="2283"/>
    </location>
</feature>
<feature type="region of interest" description="Disordered" evidence="2">
    <location>
        <begin position="579"/>
        <end position="603"/>
    </location>
</feature>
<gene>
    <name evidence="9" type="primary">EMP1</name>
</gene>
<dbReference type="EMBL" id="KJ866957">
    <property type="protein sequence ID" value="AIX97164.1"/>
    <property type="molecule type" value="Genomic_DNA"/>
</dbReference>
<dbReference type="Pfam" id="PF21807">
    <property type="entry name" value="PfEMP1_CIDRalpha1_dom"/>
    <property type="match status" value="1"/>
</dbReference>
<feature type="region of interest" description="Disordered" evidence="2">
    <location>
        <begin position="2216"/>
        <end position="2242"/>
    </location>
</feature>
<dbReference type="Gene3D" id="1.20.58.830">
    <property type="match status" value="4"/>
</dbReference>
<keyword evidence="3" id="KW-0472">Membrane</keyword>
<feature type="compositionally biased region" description="Acidic residues" evidence="2">
    <location>
        <begin position="2543"/>
        <end position="2553"/>
    </location>
</feature>
<dbReference type="VEuPathDB" id="PlasmoDB:PfTG01_120045300"/>
<dbReference type="VEuPathDB" id="PlasmoDB:PfKE01_080037600"/>
<feature type="compositionally biased region" description="Acidic residues" evidence="2">
    <location>
        <begin position="1629"/>
        <end position="1645"/>
    </location>
</feature>
<accession>A0A0R5RXJ8</accession>
<dbReference type="VEuPathDB" id="PlasmoDB:PfKE01_030005200"/>
<dbReference type="VEuPathDB" id="PlasmoDB:Pf7G8-2_000152300"/>
<reference evidence="9" key="1">
    <citation type="submission" date="2014-05" db="EMBL/GenBank/DDBJ databases">
        <authorList>
            <person name="Wicklow D.T."/>
        </authorList>
    </citation>
    <scope>NUCLEOTIDE SEQUENCE</scope>
    <source>
        <strain evidence="9">MN35-2</strain>
    </source>
</reference>
<evidence type="ECO:0000259" key="5">
    <source>
        <dbReference type="Pfam" id="PF05424"/>
    </source>
</evidence>
<feature type="compositionally biased region" description="Polar residues" evidence="2">
    <location>
        <begin position="2003"/>
        <end position="2019"/>
    </location>
</feature>
<feature type="transmembrane region" description="Helical" evidence="3">
    <location>
        <begin position="2613"/>
        <end position="2639"/>
    </location>
</feature>
<feature type="domain" description="Duffy-antigen binding" evidence="5">
    <location>
        <begin position="1755"/>
        <end position="1951"/>
    </location>
</feature>
<feature type="non-terminal residue" evidence="9">
    <location>
        <position position="2668"/>
    </location>
</feature>
<dbReference type="Gene3D" id="1.20.58.1930">
    <property type="match status" value="2"/>
</dbReference>
<dbReference type="Gene3D" id="1.20.1310.20">
    <property type="entry name" value="Duffy-antigen binding domain"/>
    <property type="match status" value="4"/>
</dbReference>
<dbReference type="VEuPathDB" id="PlasmoDB:PfTG01_050005600"/>
<feature type="region of interest" description="Disordered" evidence="2">
    <location>
        <begin position="1821"/>
        <end position="1858"/>
    </location>
</feature>
<dbReference type="VEuPathDB" id="PlasmoDB:PfHB3_020005900"/>
<dbReference type="VEuPathDB" id="PlasmoDB:PfDd2_070016300"/>
<dbReference type="VEuPathDB" id="PlasmoDB:PfSN01_120005800"/>
<name>A0A0R5RXJ8_PLAFA</name>
<feature type="domain" description="Duffy-antigen binding" evidence="5">
    <location>
        <begin position="662"/>
        <end position="840"/>
    </location>
</feature>
<keyword evidence="1" id="KW-0175">Coiled coil</keyword>
<feature type="domain" description="Duffy-binding-like" evidence="8">
    <location>
        <begin position="123"/>
        <end position="279"/>
    </location>
</feature>
<evidence type="ECO:0000313" key="9">
    <source>
        <dbReference type="EMBL" id="AIX97164.1"/>
    </source>
</evidence>
<feature type="non-terminal residue" evidence="9">
    <location>
        <position position="1"/>
    </location>
</feature>
<dbReference type="InterPro" id="IPR004258">
    <property type="entry name" value="DBL"/>
</dbReference>
<dbReference type="FunFam" id="1.20.58.1930:FF:000001">
    <property type="entry name" value="Erythrocyte membrane protein 1, PfEMP1"/>
    <property type="match status" value="1"/>
</dbReference>
<protein>
    <submittedName>
        <fullName evidence="9">Erythrocyte membrane protein 1</fullName>
    </submittedName>
</protein>
<dbReference type="InterPro" id="IPR049158">
    <property type="entry name" value="PfEMP1_CIDRalpha1_dom"/>
</dbReference>
<proteinExistence type="predicted"/>
<dbReference type="VEuPathDB" id="PlasmoDB:PfIT_060036700"/>
<feature type="domain" description="PfEMP1 CIDRalpha1" evidence="7">
    <location>
        <begin position="322"/>
        <end position="379"/>
    </location>
</feature>
<dbReference type="VEuPathDB" id="PlasmoDB:Pf7G8_050038200"/>
<dbReference type="FunFam" id="1.20.58.1930:FF:000002">
    <property type="entry name" value="Erythrocyte membrane protein 1, PfEMP1"/>
    <property type="match status" value="1"/>
</dbReference>
<evidence type="ECO:0000259" key="4">
    <source>
        <dbReference type="Pfam" id="PF03011"/>
    </source>
</evidence>
<feature type="compositionally biased region" description="Pro residues" evidence="2">
    <location>
        <begin position="1573"/>
        <end position="1583"/>
    </location>
</feature>
<dbReference type="GO" id="GO:0016020">
    <property type="term" value="C:membrane"/>
    <property type="evidence" value="ECO:0007669"/>
    <property type="project" value="InterPro"/>
</dbReference>
<organism evidence="9">
    <name type="scientific">Plasmodium falciparum</name>
    <name type="common">malaria parasite P. falciparum</name>
    <dbReference type="NCBI Taxonomy" id="5833"/>
    <lineage>
        <taxon>Eukaryota</taxon>
        <taxon>Sar</taxon>
        <taxon>Alveolata</taxon>
        <taxon>Apicomplexa</taxon>
        <taxon>Aconoidasida</taxon>
        <taxon>Haemosporida</taxon>
        <taxon>Plasmodiidae</taxon>
        <taxon>Plasmodium</taxon>
        <taxon>Plasmodium (Laverania)</taxon>
    </lineage>
</organism>
<sequence length="2668" mass="303472">ARSFADIGDIIRGRDLYLGKNESEKRTKEKLQGNLENIFEKIRKNNRTLNNLSIGQVREDWWTANRDQVWKAITCSIPYYADYFKKTSEKSMNFTNDGKCGHKEGTVPTNLDYVPQFLRWFEEWAEHFCLVRKYKLEKVKEACRGKTGGMYCSHNGCDCEKTIGKIRHFVWDHKCNKCSIECGRYENWMKDQKLEFQKQVKKYEREINENSSPYDTTNNGINNKYYKEFFDELKKNKYKTLDDFLILLNEGRYCKEQLPGEEVINFTKTGEKGTFSRSQYCQVCPDCGVECTNGRCKKKAETDDNCGKKINYEPPPRVKPIDITVLYSGNEEGEITKRLSEFCRDEKKINSKNIETWKCYYDDKNEANNKCIMKTNDENKMNNKKIMEFHVLFHSWVRNLLIDTINWETELYNCINNTNVTDCNDGCNNNCTCFDKWVKQKEKEWKNIMDVFKKEENIPKKYYLNINDLFDSFFFEVMDKLNKDETKWNKLKENLKKKIASSKKNAGTKDSEAAIKVLFDHLKETATICKDNNTNEACESFKESKTNPCAKNTTTTTGSDNKHATVKQIAQYYKRKAHAQLEEGGGSRSNLKGDASQGTYKKNGTPSNLKEICEITAKHSNDSRRDGEPCTGKDGGQVRVRTKIGTPWTKIVEKNKTSYKEVYLPPRRQHMCTSNLEFLETKDKPLNGAGNGGVDIVNHSFLGDVLLSAKFEADFIKKKYKEGKNPEGFKNNATICQAIRYSFADLGDIIKGTDLWKGNSGEQRTQGRLKTVFGIIKKNMPGIKDKYVGDDAKHTKLRSDWWEANRDQIWKAMKCKTNGVDITCDSDHTPLDDYVPQRLRWMTEWAEWYCKKQSQAYKKLEEKCGMCTGKGQGDGKDCTQKDKECSPCKKACDAYNTKIRTWKKQWEKISAIYQILYKQAEIYARNGGPGYYNTEVQKEDRSVYDFLYELHLQNGGKKGPPDDTHPSKSVAPRVKRASPVNITPTVYSTAEGYIHQEAHIGDCQSQTLFCGTDSDTNYAFKNPPPDYEKACECEKNTKSPAPKPPSTPNPCVNTTGAVSVTKSVMQLASEMQKKANETMLKNSSNGNGKDESVLKGKAEEGQYEQGGLGSELKQICDITDKHSNRDTRRSQQPCAGKDNSHQMFKVEKGWKSGEQIKTADDVFLPPRREHFCTSNLEYLQTTNKPLNGNDINGNPNIINDSFLGDVLLSAKFEAEFIKEKYKRKETPDGFKNKATICRAIKYSFADLGDIIKGTDLWDRDRGEKKTQETLEKIFRTLHQSLPGMKEKYKDKDGKHLELRADWWEANRDQVWKAMQCGNDNPCSGESGVPFDDYIPQRLRWMTEWAEWYCKYQSQEYKKLEEKCSSCKSNGGKCMNGEAMCDKCKAACNEYKENIKKWENQWEKIQQKYEDLYKKALQSDAADSNKAPKNFTDKDQLVIEFLRKLQQQNNVKPGVSSAFPSEQDATGNSGVYSTAAGYIHQEAHISDCQKQTRFCKNPNGETPSSDEKDNDKEYAFRNYPYDHHAKCTCSPESVKPEEEALPPPRVLPPQPPPPPPPPPAPAAESLARSATSPNGPPPPLPPEPEPPKPAKEGGGLGRSLKPPAQPPQPKPKATEGAGRILPAAKGPVEDEHDEASDDEPGEAEEDVSNHQDTTVEEPLPEDQGEEAPQPPATTTQDGVNPCQIVDNLFQNPEQFKDACTLKYVTGKNYGWRCVPTTSGGEKATGSEGSGDAKRKRRSAETATGGKPTGKSDSGSICVPPRRRKLYLGGFDKFISDKSPQGSTTATTNELPEASLRRAFVESAAIETFFLWDRYKKEWKARQPSGGLLGGPAGQALPPPGSNSDDSDPQSPQNQLKRGDIPNDFLRQMFYTLGDYRDICVGNTDIVFNASSEDQKDKMKQLQAKIQAHINSGSKPNGTTPQALWNNNAQHIWHGMICALTYKENSDKTIVKDEQVYNKFFGENNNVNPGTQNGNPGTSTKGTLKNQYEYKNIKLEENSGAKPQAPSSTSENKPTTLTNPKLSDFVLRPTYFRYLEEWGETFCRERAKRLGQIHKDCKVDENDRKNGNKKCSGYGEDCETNLKKNPSTFPSLECHSCGIECRKYKNWIKGKRKEFDKQKNAYKTELGSAKSNNNGNEFYTKLEECPEVKDFLQKLEPCKKDNGENEKKEDGNEKDILDFDKPDNTFKPATNCKPCSKFKTDCKSGKCDKTKGTDCQNKDSITASDIENGGNSAEDVSMHVSDNNPNGNKFDGLQACEHAGIFKGVIKDEWKCGNVCGYVVCKPEKGNGKENQNKIITIRALLHRWLEYFLEDYNKIKHRISHCTKNGEGSKCENKCEEKCKKCAQEWLKLKTEEWTNIKNRLVEQYKNDTDSPINFNVKSSLEKFEDRPEFKKAIKPCKGLEHFQNSKECAVAASSENGVTNKKDIVECLLDKLKKKTESCPGKPSGQQQAECVNPPHVEDEDDTLHDEIEVKAPKICEKVVSQEPETDVEDSKCDKPDEDEKEEENDKEDEKEEEEEEEEDEEDEEEEEEESVSDSYDDYSYSEAEEDDEDEAVTDTSSHSESQPKGLPRQFPSTQLKNAMLFSTILWMVGIGFAAFTYFFLKVNGSIYMCIVYVVYVRIYSICTCLDMCICFIYIYVFIIEKEKKRKKEYRKIVIKIKNKKRKKKKLY</sequence>
<dbReference type="VEuPathDB" id="PlasmoDB:PfGN01_140085400"/>
<dbReference type="VEuPathDB" id="PlasmoDB:PfGB4_050005400"/>
<feature type="domain" description="Duffy-binding-like" evidence="4">
    <location>
        <begin position="392"/>
        <end position="535"/>
    </location>
</feature>
<dbReference type="InterPro" id="IPR008602">
    <property type="entry name" value="Duffy-antigen-binding"/>
</dbReference>
<dbReference type="FunFam" id="1.20.58.830:FF:000021">
    <property type="entry name" value="Erythrocyte membrane protein 1, PfEMP1"/>
    <property type="match status" value="2"/>
</dbReference>
<feature type="region of interest" description="Disordered" evidence="2">
    <location>
        <begin position="1993"/>
        <end position="2019"/>
    </location>
</feature>
<feature type="region of interest" description="Disordered" evidence="2">
    <location>
        <begin position="2475"/>
        <end position="2571"/>
    </location>
</feature>
<dbReference type="VEuPathDB" id="PlasmoDB:PfNF135_030031200"/>
<dbReference type="VEuPathDB" id="PlasmoDB:PfNF54_110053700"/>
<feature type="compositionally biased region" description="Low complexity" evidence="2">
    <location>
        <begin position="1960"/>
        <end position="1976"/>
    </location>
</feature>
<feature type="region of interest" description="Disordered" evidence="2">
    <location>
        <begin position="954"/>
        <end position="975"/>
    </location>
</feature>
<feature type="compositionally biased region" description="Pro residues" evidence="2">
    <location>
        <begin position="1540"/>
        <end position="1560"/>
    </location>
</feature>
<feature type="domain" description="Duffy-binding-like" evidence="8">
    <location>
        <begin position="844"/>
        <end position="954"/>
    </location>
</feature>
<keyword evidence="3" id="KW-1133">Transmembrane helix</keyword>
<dbReference type="Pfam" id="PF18562">
    <property type="entry name" value="CIDR1_gamma"/>
    <property type="match status" value="1"/>
</dbReference>
<dbReference type="VEuPathDB" id="PlasmoDB:PfNF166_100005200"/>
<dbReference type="VEuPathDB" id="PlasmoDB:PfCD01_090042900"/>
<feature type="compositionally biased region" description="Polar residues" evidence="2">
    <location>
        <begin position="2554"/>
        <end position="2563"/>
    </location>
</feature>
<dbReference type="PANTHER" id="PTHR36721">
    <property type="entry name" value="PROLINE-RICH FAMILY PROTEIN"/>
    <property type="match status" value="1"/>
</dbReference>
<feature type="compositionally biased region" description="Polar residues" evidence="2">
    <location>
        <begin position="2216"/>
        <end position="2229"/>
    </location>
</feature>
<feature type="domain" description="Duffy-binding-like" evidence="8">
    <location>
        <begin position="2035"/>
        <end position="2187"/>
    </location>
</feature>
<dbReference type="Pfam" id="PF05424">
    <property type="entry name" value="Duffy_binding"/>
    <property type="match status" value="4"/>
</dbReference>
<dbReference type="VEuPathDB" id="PlasmoDB:PfML01_010019100"/>
<evidence type="ECO:0000256" key="1">
    <source>
        <dbReference type="SAM" id="Coils"/>
    </source>
</evidence>
<feature type="region of interest" description="Disordered" evidence="2">
    <location>
        <begin position="2157"/>
        <end position="2178"/>
    </location>
</feature>
<feature type="compositionally biased region" description="Acidic residues" evidence="2">
    <location>
        <begin position="1653"/>
        <end position="1664"/>
    </location>
</feature>
<dbReference type="VEuPathDB" id="PlasmoDB:PfGB4_040005800"/>
<feature type="region of interest" description="Disordered" evidence="2">
    <location>
        <begin position="1035"/>
        <end position="1054"/>
    </location>
</feature>
<dbReference type="InterPro" id="IPR041480">
    <property type="entry name" value="CIDR1_gamma"/>
</dbReference>
<evidence type="ECO:0000259" key="8">
    <source>
        <dbReference type="Pfam" id="PF22672"/>
    </source>
</evidence>
<dbReference type="PANTHER" id="PTHR36721:SF1">
    <property type="entry name" value="OS04G0446401 PROTEIN"/>
    <property type="match status" value="1"/>
</dbReference>